<sequence>MPGYDPERLNKFPQLTETQSKQLQEASLRYPLESFLMNYRNVEEIGIDFVYSSAKLEGNTYSKVDTINLLKMGITAGGKLYSDAQMILNLRDAYNFVLTSKDKAIDRYFIMDVHSILAKDLLPAANCGAPREDLVRISGTDYSPPVGRDYLNEELKYLLEVAGTIKNPFERAIYLKLNLCYLQYFQDINKRTARMVQTFSLLGNGEMPLLAGYVKSSGYIEAILEYYNTGSYVPYLSWFVSSYRQMVKSLTDSPTITKSRSVDLRNNNN</sequence>
<dbReference type="InterPro" id="IPR036597">
    <property type="entry name" value="Fido-like_dom_sf"/>
</dbReference>
<proteinExistence type="predicted"/>
<protein>
    <submittedName>
        <fullName evidence="2">Fic family protein</fullName>
    </submittedName>
</protein>
<dbReference type="Gene3D" id="1.10.3290.10">
    <property type="entry name" value="Fido-like domain"/>
    <property type="match status" value="1"/>
</dbReference>
<dbReference type="Pfam" id="PF02661">
    <property type="entry name" value="Fic"/>
    <property type="match status" value="1"/>
</dbReference>
<accession>A0ABW5FG73</accession>
<evidence type="ECO:0000313" key="2">
    <source>
        <dbReference type="EMBL" id="MFD2413097.1"/>
    </source>
</evidence>
<dbReference type="EMBL" id="JBHUKY010000058">
    <property type="protein sequence ID" value="MFD2413097.1"/>
    <property type="molecule type" value="Genomic_DNA"/>
</dbReference>
<dbReference type="PROSITE" id="PS51459">
    <property type="entry name" value="FIDO"/>
    <property type="match status" value="1"/>
</dbReference>
<reference evidence="3" key="1">
    <citation type="journal article" date="2019" name="Int. J. Syst. Evol. Microbiol.">
        <title>The Global Catalogue of Microorganisms (GCM) 10K type strain sequencing project: providing services to taxonomists for standard genome sequencing and annotation.</title>
        <authorList>
            <consortium name="The Broad Institute Genomics Platform"/>
            <consortium name="The Broad Institute Genome Sequencing Center for Infectious Disease"/>
            <person name="Wu L."/>
            <person name="Ma J."/>
        </authorList>
    </citation>
    <scope>NUCLEOTIDE SEQUENCE [LARGE SCALE GENOMIC DNA]</scope>
    <source>
        <strain evidence="3">CCM 8725</strain>
    </source>
</reference>
<comment type="caution">
    <text evidence="2">The sequence shown here is derived from an EMBL/GenBank/DDBJ whole genome shotgun (WGS) entry which is preliminary data.</text>
</comment>
<name>A0ABW5FG73_9BACL</name>
<dbReference type="InterPro" id="IPR003812">
    <property type="entry name" value="Fido"/>
</dbReference>
<dbReference type="Proteomes" id="UP001597448">
    <property type="component" value="Unassembled WGS sequence"/>
</dbReference>
<evidence type="ECO:0000259" key="1">
    <source>
        <dbReference type="PROSITE" id="PS51459"/>
    </source>
</evidence>
<keyword evidence="3" id="KW-1185">Reference proteome</keyword>
<dbReference type="RefSeq" id="WP_209993579.1">
    <property type="nucleotide sequence ID" value="NZ_JBHSVQ010000001.1"/>
</dbReference>
<organism evidence="2 3">
    <name type="scientific">Paenibacillus rhizoplanae</name>
    <dbReference type="NCBI Taxonomy" id="1917181"/>
    <lineage>
        <taxon>Bacteria</taxon>
        <taxon>Bacillati</taxon>
        <taxon>Bacillota</taxon>
        <taxon>Bacilli</taxon>
        <taxon>Bacillales</taxon>
        <taxon>Paenibacillaceae</taxon>
        <taxon>Paenibacillus</taxon>
    </lineage>
</organism>
<feature type="domain" description="Fido" evidence="1">
    <location>
        <begin position="105"/>
        <end position="241"/>
    </location>
</feature>
<gene>
    <name evidence="2" type="ORF">ACFSX3_24745</name>
</gene>
<evidence type="ECO:0000313" key="3">
    <source>
        <dbReference type="Proteomes" id="UP001597448"/>
    </source>
</evidence>
<dbReference type="SUPFAM" id="SSF140931">
    <property type="entry name" value="Fic-like"/>
    <property type="match status" value="1"/>
</dbReference>